<protein>
    <submittedName>
        <fullName evidence="3">Complex I NDUFA9 subunit family protein</fullName>
    </submittedName>
</protein>
<dbReference type="AlphaFoldDB" id="A0A838BJJ4"/>
<keyword evidence="4" id="KW-1185">Reference proteome</keyword>
<dbReference type="FunFam" id="3.40.50.720:FF:000702">
    <property type="entry name" value="NADH dehydrogenase (Ubiquinone)"/>
    <property type="match status" value="1"/>
</dbReference>
<evidence type="ECO:0000313" key="3">
    <source>
        <dbReference type="EMBL" id="MBA1155269.1"/>
    </source>
</evidence>
<evidence type="ECO:0000256" key="1">
    <source>
        <dbReference type="SAM" id="MobiDB-lite"/>
    </source>
</evidence>
<evidence type="ECO:0000313" key="4">
    <source>
        <dbReference type="Proteomes" id="UP000572984"/>
    </source>
</evidence>
<dbReference type="PANTHER" id="PTHR12126:SF11">
    <property type="entry name" value="NADH DEHYDROGENASE [UBIQUINONE] 1 ALPHA SUBCOMPLEX SUBUNIT 9, MITOCHONDRIAL"/>
    <property type="match status" value="1"/>
</dbReference>
<reference evidence="3 4" key="1">
    <citation type="submission" date="2020-07" db="EMBL/GenBank/DDBJ databases">
        <title>Draft genome and description of Microvirga mediterraneensis Marseille-Q2068 sp. nov.</title>
        <authorList>
            <person name="Boxberger M."/>
        </authorList>
    </citation>
    <scope>NUCLEOTIDE SEQUENCE [LARGE SCALE GENOMIC DNA]</scope>
    <source>
        <strain evidence="3 4">Marseille-Q2068</strain>
    </source>
</reference>
<accession>A0A838BJJ4</accession>
<dbReference type="EMBL" id="JACDXJ010000001">
    <property type="protein sequence ID" value="MBA1155269.1"/>
    <property type="molecule type" value="Genomic_DNA"/>
</dbReference>
<dbReference type="CDD" id="cd05271">
    <property type="entry name" value="NDUFA9_like_SDR_a"/>
    <property type="match status" value="1"/>
</dbReference>
<dbReference type="InterPro" id="IPR036291">
    <property type="entry name" value="NAD(P)-bd_dom_sf"/>
</dbReference>
<gene>
    <name evidence="3" type="ORF">H0S73_03880</name>
</gene>
<feature type="region of interest" description="Disordered" evidence="1">
    <location>
        <begin position="329"/>
        <end position="368"/>
    </location>
</feature>
<dbReference type="SUPFAM" id="SSF51735">
    <property type="entry name" value="NAD(P)-binding Rossmann-fold domains"/>
    <property type="match status" value="1"/>
</dbReference>
<dbReference type="PANTHER" id="PTHR12126">
    <property type="entry name" value="NADH-UBIQUINONE OXIDOREDUCTASE 39 KDA SUBUNIT-RELATED"/>
    <property type="match status" value="1"/>
</dbReference>
<dbReference type="RefSeq" id="WP_181050922.1">
    <property type="nucleotide sequence ID" value="NZ_JACDXJ010000001.1"/>
</dbReference>
<dbReference type="Gene3D" id="3.40.50.720">
    <property type="entry name" value="NAD(P)-binding Rossmann-like Domain"/>
    <property type="match status" value="1"/>
</dbReference>
<dbReference type="InterPro" id="IPR051207">
    <property type="entry name" value="ComplexI_NDUFA9_subunit"/>
</dbReference>
<dbReference type="Pfam" id="PF01370">
    <property type="entry name" value="Epimerase"/>
    <property type="match status" value="1"/>
</dbReference>
<feature type="domain" description="NAD-dependent epimerase/dehydratase" evidence="2">
    <location>
        <begin position="13"/>
        <end position="218"/>
    </location>
</feature>
<proteinExistence type="predicted"/>
<sequence>MIGALRTPEQQTVTVFGGSGFLGRYVVSRLAERGYRVLVPTRQPNLANFLPLGKVGQINPIHANLRNEDSVAHAVARADHVVNLVGILQETGRQRFDALQARAPAMIARLARKAVSFTHVSAIGANANSESAYARSKAEGEAALLQERPDAVILRPSLMFGPGDSSFNRFGTLARMLPVLPLPGADTRFQPVYAGDVAEAVLRAVDGAVTGGRVYELGGPEIRTMRQMMEFVLEVTERKRPIVPVAGNLARTMGGVLGGLDWLTLGLLPDELVTTRDQAILLETDNVVSEAAVREGRTLQGLGVTPTTIEAIVPSYLLRFRRTGQFDLKRNAPASNTPDLLAPRSGGAGSDFHPERAAGPAVGQSSSR</sequence>
<evidence type="ECO:0000259" key="2">
    <source>
        <dbReference type="Pfam" id="PF01370"/>
    </source>
</evidence>
<dbReference type="InterPro" id="IPR001509">
    <property type="entry name" value="Epimerase_deHydtase"/>
</dbReference>
<dbReference type="Proteomes" id="UP000572984">
    <property type="component" value="Unassembled WGS sequence"/>
</dbReference>
<dbReference type="GO" id="GO:0044877">
    <property type="term" value="F:protein-containing complex binding"/>
    <property type="evidence" value="ECO:0007669"/>
    <property type="project" value="TreeGrafter"/>
</dbReference>
<organism evidence="3 4">
    <name type="scientific">Microvirga mediterraneensis</name>
    <dbReference type="NCBI Taxonomy" id="2754695"/>
    <lineage>
        <taxon>Bacteria</taxon>
        <taxon>Pseudomonadati</taxon>
        <taxon>Pseudomonadota</taxon>
        <taxon>Alphaproteobacteria</taxon>
        <taxon>Hyphomicrobiales</taxon>
        <taxon>Methylobacteriaceae</taxon>
        <taxon>Microvirga</taxon>
    </lineage>
</organism>
<name>A0A838BJJ4_9HYPH</name>
<comment type="caution">
    <text evidence="3">The sequence shown here is derived from an EMBL/GenBank/DDBJ whole genome shotgun (WGS) entry which is preliminary data.</text>
</comment>